<reference evidence="2" key="1">
    <citation type="thesis" date="2020" institute="Technische Universitat Dresden" country="Dresden, Germany">
        <title>The Agarolytic System of Microbulbifer elongatus PORT2, Isolated from Batu Karas, Pangandaran West Java Indonesia.</title>
        <authorList>
            <person name="Anggraeni S.R."/>
        </authorList>
    </citation>
    <scope>NUCLEOTIDE SEQUENCE</scope>
    <source>
        <strain evidence="2">PORT2</strain>
    </source>
</reference>
<protein>
    <recommendedName>
        <fullName evidence="4">Outer membrane protein beta-barrel domain-containing protein</fullName>
    </recommendedName>
</protein>
<evidence type="ECO:0000256" key="1">
    <source>
        <dbReference type="SAM" id="SignalP"/>
    </source>
</evidence>
<sequence length="180" mass="19628">MKKIYLTILVFLVSDTCFANELVFSYGPSATIKADADESEFNGKSYAYLNLDAGGAKGVRWVSPSKLYYLDLTLLDPKNDIHGEYGSDYKSLSAGIRLFRDYSIGESLGVYLGCSTGIGAADFGVEENKVRSMAEASFKGGLVFNDKFTVGPEVKFQFVGSPGETVARVFLFNLNAGIRF</sequence>
<accession>A0ABT1P3Z0</accession>
<feature type="chain" id="PRO_5047411023" description="Outer membrane protein beta-barrel domain-containing protein" evidence="1">
    <location>
        <begin position="20"/>
        <end position="180"/>
    </location>
</feature>
<dbReference type="EMBL" id="JACASI010000040">
    <property type="protein sequence ID" value="MCQ3830833.1"/>
    <property type="molecule type" value="Genomic_DNA"/>
</dbReference>
<keyword evidence="3" id="KW-1185">Reference proteome</keyword>
<proteinExistence type="predicted"/>
<dbReference type="Proteomes" id="UP001205566">
    <property type="component" value="Unassembled WGS sequence"/>
</dbReference>
<organism evidence="2 3">
    <name type="scientific">Microbulbifer elongatus</name>
    <dbReference type="NCBI Taxonomy" id="86173"/>
    <lineage>
        <taxon>Bacteria</taxon>
        <taxon>Pseudomonadati</taxon>
        <taxon>Pseudomonadota</taxon>
        <taxon>Gammaproteobacteria</taxon>
        <taxon>Cellvibrionales</taxon>
        <taxon>Microbulbiferaceae</taxon>
        <taxon>Microbulbifer</taxon>
    </lineage>
</organism>
<evidence type="ECO:0000313" key="3">
    <source>
        <dbReference type="Proteomes" id="UP001205566"/>
    </source>
</evidence>
<feature type="signal peptide" evidence="1">
    <location>
        <begin position="1"/>
        <end position="19"/>
    </location>
</feature>
<keyword evidence="1" id="KW-0732">Signal</keyword>
<gene>
    <name evidence="2" type="ORF">HXX02_15450</name>
</gene>
<evidence type="ECO:0000313" key="2">
    <source>
        <dbReference type="EMBL" id="MCQ3830833.1"/>
    </source>
</evidence>
<evidence type="ECO:0008006" key="4">
    <source>
        <dbReference type="Google" id="ProtNLM"/>
    </source>
</evidence>
<dbReference type="RefSeq" id="WP_255875720.1">
    <property type="nucleotide sequence ID" value="NZ_JACASI010000040.1"/>
</dbReference>
<name>A0ABT1P3Z0_9GAMM</name>
<comment type="caution">
    <text evidence="2">The sequence shown here is derived from an EMBL/GenBank/DDBJ whole genome shotgun (WGS) entry which is preliminary data.</text>
</comment>